<reference evidence="3" key="2">
    <citation type="submission" date="2021-08" db="EMBL/GenBank/DDBJ databases">
        <authorList>
            <person name="Gostincar C."/>
            <person name="Sun X."/>
            <person name="Song Z."/>
            <person name="Gunde-Cimerman N."/>
        </authorList>
    </citation>
    <scope>NUCLEOTIDE SEQUENCE</scope>
    <source>
        <strain evidence="3">EXF-9298</strain>
    </source>
</reference>
<evidence type="ECO:0000313" key="3">
    <source>
        <dbReference type="EMBL" id="KAG9919758.1"/>
    </source>
</evidence>
<dbReference type="AlphaFoldDB" id="A0A9P8F1C8"/>
<proteinExistence type="predicted"/>
<dbReference type="Pfam" id="PF10344">
    <property type="entry name" value="Hobbit"/>
    <property type="match status" value="1"/>
</dbReference>
<comment type="caution">
    <text evidence="3">The sequence shown here is derived from an EMBL/GenBank/DDBJ whole genome shotgun (WGS) entry which is preliminary data.</text>
</comment>
<evidence type="ECO:0000313" key="4">
    <source>
        <dbReference type="Proteomes" id="UP000729357"/>
    </source>
</evidence>
<dbReference type="PANTHER" id="PTHR15678">
    <property type="entry name" value="ANTIGEN MLAA-22-RELATED"/>
    <property type="match status" value="1"/>
</dbReference>
<dbReference type="SMART" id="SM01215">
    <property type="entry name" value="Fmp27_SW"/>
    <property type="match status" value="1"/>
</dbReference>
<organism evidence="3 4">
    <name type="scientific">Aureobasidium melanogenum</name>
    <name type="common">Aureobasidium pullulans var. melanogenum</name>
    <dbReference type="NCBI Taxonomy" id="46634"/>
    <lineage>
        <taxon>Eukaryota</taxon>
        <taxon>Fungi</taxon>
        <taxon>Dikarya</taxon>
        <taxon>Ascomycota</taxon>
        <taxon>Pezizomycotina</taxon>
        <taxon>Dothideomycetes</taxon>
        <taxon>Dothideomycetidae</taxon>
        <taxon>Dothideales</taxon>
        <taxon>Saccotheciaceae</taxon>
        <taxon>Aureobasidium</taxon>
    </lineage>
</organism>
<accession>A0A9P8F1C8</accession>
<dbReference type="InterPro" id="IPR019415">
    <property type="entry name" value="FMP27_SW_RBG"/>
</dbReference>
<name>A0A9P8F1C8_AURME</name>
<sequence>MTVDSGDYVLAIPQRPALMAAIISDVGVIIDKPSFALDQYPHFLHDIGKGMPLDMKYGLLLPMNLKVTMGEARVMLRDYPLPLLHVPAIRPGQSPRLASLSLSTDFVVAEEFQGIESQRHINVVVVPKHKFGKDDTEKNFSIDVRRTISAVKTYSDMKIDINTSSPTRITWGTSYQPAIQDMMQVIENFTKPPMDPSDRVGFWDKIRLSFHSRLDINWKGDGDVHLCLKGSRDPYVVTGLGAGFVMVWRNQVRWRIAQDDDPRKFMTVDSGDYVLAIP</sequence>
<evidence type="ECO:0000259" key="1">
    <source>
        <dbReference type="SMART" id="SM01214"/>
    </source>
</evidence>
<gene>
    <name evidence="3" type="ORF">KCU98_g22447</name>
</gene>
<evidence type="ECO:0000259" key="2">
    <source>
        <dbReference type="SMART" id="SM01215"/>
    </source>
</evidence>
<keyword evidence="4" id="KW-1185">Reference proteome</keyword>
<feature type="non-terminal residue" evidence="3">
    <location>
        <position position="278"/>
    </location>
</feature>
<dbReference type="EMBL" id="JAHFXS010008670">
    <property type="protein sequence ID" value="KAG9919758.1"/>
    <property type="molecule type" value="Genomic_DNA"/>
</dbReference>
<dbReference type="InterPro" id="IPR019441">
    <property type="entry name" value="FMP27/BLTP2/Hobbit_GFWDK_RBG"/>
</dbReference>
<dbReference type="PANTHER" id="PTHR15678:SF6">
    <property type="entry name" value="BRIDGE-LIKE LIPID TRANSFER PROTEIN FAMILY MEMBER 2"/>
    <property type="match status" value="1"/>
</dbReference>
<dbReference type="Proteomes" id="UP000729357">
    <property type="component" value="Unassembled WGS sequence"/>
</dbReference>
<reference evidence="3" key="1">
    <citation type="journal article" date="2021" name="J Fungi (Basel)">
        <title>Virulence traits and population genomics of the black yeast Aureobasidium melanogenum.</title>
        <authorList>
            <person name="Cernosa A."/>
            <person name="Sun X."/>
            <person name="Gostincar C."/>
            <person name="Fang C."/>
            <person name="Gunde-Cimerman N."/>
            <person name="Song Z."/>
        </authorList>
    </citation>
    <scope>NUCLEOTIDE SEQUENCE</scope>
    <source>
        <strain evidence="3">EXF-9298</strain>
    </source>
</reference>
<feature type="domain" description="FMP27/BLTP2/Hobbit GFWDK motif-containing RBG unit" evidence="1">
    <location>
        <begin position="78"/>
        <end position="237"/>
    </location>
</feature>
<protein>
    <submittedName>
        <fullName evidence="3">Uncharacterized protein</fullName>
    </submittedName>
</protein>
<feature type="domain" description="FMP27 SW motif-containing RBG unit" evidence="2">
    <location>
        <begin position="1"/>
        <end position="60"/>
    </location>
</feature>
<dbReference type="InterPro" id="IPR045167">
    <property type="entry name" value="Hobbit"/>
</dbReference>
<dbReference type="SMART" id="SM01214">
    <property type="entry name" value="Fmp27_GFWDK"/>
    <property type="match status" value="1"/>
</dbReference>